<accession>A0ABU2P0W3</accession>
<reference evidence="3" key="1">
    <citation type="submission" date="2023-07" db="EMBL/GenBank/DDBJ databases">
        <title>30 novel species of actinomycetes from the DSMZ collection.</title>
        <authorList>
            <person name="Nouioui I."/>
        </authorList>
    </citation>
    <scope>NUCLEOTIDE SEQUENCE [LARGE SCALE GENOMIC DNA]</scope>
    <source>
        <strain evidence="3">DSM 42041</strain>
    </source>
</reference>
<organism evidence="2 3">
    <name type="scientific">Streptomyces hazeniae</name>
    <dbReference type="NCBI Taxonomy" id="3075538"/>
    <lineage>
        <taxon>Bacteria</taxon>
        <taxon>Bacillati</taxon>
        <taxon>Actinomycetota</taxon>
        <taxon>Actinomycetes</taxon>
        <taxon>Kitasatosporales</taxon>
        <taxon>Streptomycetaceae</taxon>
        <taxon>Streptomyces</taxon>
    </lineage>
</organism>
<dbReference type="Gene3D" id="1.10.10.60">
    <property type="entry name" value="Homeodomain-like"/>
    <property type="match status" value="1"/>
</dbReference>
<protein>
    <recommendedName>
        <fullName evidence="4">Homeodomain-like domain-containing protein</fullName>
    </recommendedName>
</protein>
<evidence type="ECO:0000313" key="3">
    <source>
        <dbReference type="Proteomes" id="UP001183414"/>
    </source>
</evidence>
<dbReference type="Proteomes" id="UP001183414">
    <property type="component" value="Unassembled WGS sequence"/>
</dbReference>
<sequence>MTDTHGASQDGPLIPHQRRRRDGDGTGGILRGTATYEELRARAVALRRRGLSRRQIRDALKVHNNDLLNRLVADEPPPAWTRRPNAKDDLRLRARELRTEGKTYDEIRDRLGVSKSSISAWVRDLPKPPPRWRDIPRMQRMETGLVRHYTDRDAERRHLEDEARRQVGKMSDHELLLVGAALYWAEGQKDKPYARRECVTFTNSDPDMIRVFVRFLEMLQVGRDRWRCSVHIHASEDVGAATSFWAEIVGLPASDFMKPWLKKNISTRLNRGPDHRGCLTIRVTRSARLYRRIEGWWCGIVCSGRSPETANRT</sequence>
<proteinExistence type="predicted"/>
<feature type="region of interest" description="Disordered" evidence="1">
    <location>
        <begin position="1"/>
        <end position="30"/>
    </location>
</feature>
<gene>
    <name evidence="2" type="ORF">RM572_28290</name>
</gene>
<dbReference type="RefSeq" id="WP_311676226.1">
    <property type="nucleotide sequence ID" value="NZ_JAVREQ010000048.1"/>
</dbReference>
<comment type="caution">
    <text evidence="2">The sequence shown here is derived from an EMBL/GenBank/DDBJ whole genome shotgun (WGS) entry which is preliminary data.</text>
</comment>
<evidence type="ECO:0000256" key="1">
    <source>
        <dbReference type="SAM" id="MobiDB-lite"/>
    </source>
</evidence>
<evidence type="ECO:0000313" key="2">
    <source>
        <dbReference type="EMBL" id="MDT0382654.1"/>
    </source>
</evidence>
<keyword evidence="3" id="KW-1185">Reference proteome</keyword>
<name>A0ABU2P0W3_9ACTN</name>
<dbReference type="EMBL" id="JAVREQ010000048">
    <property type="protein sequence ID" value="MDT0382654.1"/>
    <property type="molecule type" value="Genomic_DNA"/>
</dbReference>
<evidence type="ECO:0008006" key="4">
    <source>
        <dbReference type="Google" id="ProtNLM"/>
    </source>
</evidence>